<dbReference type="HAMAP" id="MF_00244">
    <property type="entry name" value="NaMN_adenylyltr"/>
    <property type="match status" value="1"/>
</dbReference>
<reference evidence="13 14" key="1">
    <citation type="journal article" date="2014" name="Genome Announc.">
        <title>Complete Genome Sequence of Amino Acid-Utilizing Eubacterium acidaminophilum al-2 (DSM 3953).</title>
        <authorList>
            <person name="Poehlein A."/>
            <person name="Andreesen J.R."/>
            <person name="Daniel R."/>
        </authorList>
    </citation>
    <scope>NUCLEOTIDE SEQUENCE [LARGE SCALE GENOMIC DNA]</scope>
    <source>
        <strain evidence="13 14">DSM 3953</strain>
    </source>
</reference>
<keyword evidence="9 11" id="KW-0520">NAD</keyword>
<dbReference type="FunFam" id="3.40.50.620:FF:000039">
    <property type="entry name" value="Probable nicotinate-nucleotide adenylyltransferase"/>
    <property type="match status" value="1"/>
</dbReference>
<evidence type="ECO:0000256" key="7">
    <source>
        <dbReference type="ARBA" id="ARBA00022741"/>
    </source>
</evidence>
<dbReference type="InterPro" id="IPR004821">
    <property type="entry name" value="Cyt_trans-like"/>
</dbReference>
<keyword evidence="14" id="KW-1185">Reference proteome</keyword>
<dbReference type="InterPro" id="IPR014729">
    <property type="entry name" value="Rossmann-like_a/b/a_fold"/>
</dbReference>
<dbReference type="RefSeq" id="WP_201770163.1">
    <property type="nucleotide sequence ID" value="NZ_CP007452.1"/>
</dbReference>
<keyword evidence="8 11" id="KW-0067">ATP-binding</keyword>
<dbReference type="CDD" id="cd02165">
    <property type="entry name" value="NMNAT"/>
    <property type="match status" value="1"/>
</dbReference>
<evidence type="ECO:0000256" key="8">
    <source>
        <dbReference type="ARBA" id="ARBA00022840"/>
    </source>
</evidence>
<keyword evidence="5 11" id="KW-0808">Transferase</keyword>
<dbReference type="Proteomes" id="UP000019591">
    <property type="component" value="Chromosome"/>
</dbReference>
<evidence type="ECO:0000256" key="5">
    <source>
        <dbReference type="ARBA" id="ARBA00022679"/>
    </source>
</evidence>
<dbReference type="eggNOG" id="COG1057">
    <property type="taxonomic scope" value="Bacteria"/>
</dbReference>
<dbReference type="Gene3D" id="3.40.50.620">
    <property type="entry name" value="HUPs"/>
    <property type="match status" value="1"/>
</dbReference>
<dbReference type="PANTHER" id="PTHR39321">
    <property type="entry name" value="NICOTINATE-NUCLEOTIDE ADENYLYLTRANSFERASE-RELATED"/>
    <property type="match status" value="1"/>
</dbReference>
<dbReference type="AlphaFoldDB" id="W8TJR4"/>
<dbReference type="GO" id="GO:0005524">
    <property type="term" value="F:ATP binding"/>
    <property type="evidence" value="ECO:0007669"/>
    <property type="project" value="UniProtKB-KW"/>
</dbReference>
<feature type="domain" description="Cytidyltransferase-like" evidence="12">
    <location>
        <begin position="10"/>
        <end position="178"/>
    </location>
</feature>
<comment type="similarity">
    <text evidence="3 11">Belongs to the NadD family.</text>
</comment>
<dbReference type="NCBIfam" id="TIGR00125">
    <property type="entry name" value="cyt_tran_rel"/>
    <property type="match status" value="1"/>
</dbReference>
<dbReference type="EMBL" id="CP007452">
    <property type="protein sequence ID" value="AHM56462.1"/>
    <property type="molecule type" value="Genomic_DNA"/>
</dbReference>
<dbReference type="UniPathway" id="UPA00253">
    <property type="reaction ID" value="UER00332"/>
</dbReference>
<dbReference type="EC" id="2.7.7.18" evidence="11"/>
<dbReference type="Pfam" id="PF01467">
    <property type="entry name" value="CTP_transf_like"/>
    <property type="match status" value="1"/>
</dbReference>
<evidence type="ECO:0000256" key="11">
    <source>
        <dbReference type="HAMAP-Rule" id="MF_00244"/>
    </source>
</evidence>
<dbReference type="NCBIfam" id="NF000840">
    <property type="entry name" value="PRK00071.1-3"/>
    <property type="match status" value="1"/>
</dbReference>
<dbReference type="STRING" id="1286171.EAL2_c11660"/>
<evidence type="ECO:0000256" key="1">
    <source>
        <dbReference type="ARBA" id="ARBA00002324"/>
    </source>
</evidence>
<evidence type="ECO:0000256" key="2">
    <source>
        <dbReference type="ARBA" id="ARBA00005019"/>
    </source>
</evidence>
<dbReference type="SUPFAM" id="SSF52374">
    <property type="entry name" value="Nucleotidylyl transferase"/>
    <property type="match status" value="1"/>
</dbReference>
<evidence type="ECO:0000256" key="6">
    <source>
        <dbReference type="ARBA" id="ARBA00022695"/>
    </source>
</evidence>
<organism evidence="13 14">
    <name type="scientific">Peptoclostridium acidaminophilum DSM 3953</name>
    <dbReference type="NCBI Taxonomy" id="1286171"/>
    <lineage>
        <taxon>Bacteria</taxon>
        <taxon>Bacillati</taxon>
        <taxon>Bacillota</taxon>
        <taxon>Clostridia</taxon>
        <taxon>Peptostreptococcales</taxon>
        <taxon>Peptoclostridiaceae</taxon>
        <taxon>Peptoclostridium</taxon>
    </lineage>
</organism>
<dbReference type="KEGG" id="eac:EAL2_c11660"/>
<protein>
    <recommendedName>
        <fullName evidence="11">Probable nicotinate-nucleotide adenylyltransferase</fullName>
        <ecNumber evidence="11">2.7.7.18</ecNumber>
    </recommendedName>
    <alternativeName>
        <fullName evidence="11">Deamido-NAD(+) diphosphorylase</fullName>
    </alternativeName>
    <alternativeName>
        <fullName evidence="11">Deamido-NAD(+) pyrophosphorylase</fullName>
    </alternativeName>
    <alternativeName>
        <fullName evidence="11">Nicotinate mononucleotide adenylyltransferase</fullName>
        <shortName evidence="11">NaMN adenylyltransferase</shortName>
    </alternativeName>
</protein>
<dbReference type="GO" id="GO:0009435">
    <property type="term" value="P:NAD+ biosynthetic process"/>
    <property type="evidence" value="ECO:0007669"/>
    <property type="project" value="UniProtKB-UniRule"/>
</dbReference>
<gene>
    <name evidence="11 13" type="primary">nadD</name>
    <name evidence="13" type="ORF">EAL2_c11660</name>
</gene>
<evidence type="ECO:0000256" key="9">
    <source>
        <dbReference type="ARBA" id="ARBA00023027"/>
    </source>
</evidence>
<dbReference type="PATRIC" id="fig|1286171.3.peg.1114"/>
<evidence type="ECO:0000313" key="13">
    <source>
        <dbReference type="EMBL" id="AHM56462.1"/>
    </source>
</evidence>
<keyword evidence="4 11" id="KW-0662">Pyridine nucleotide biosynthesis</keyword>
<evidence type="ECO:0000256" key="3">
    <source>
        <dbReference type="ARBA" id="ARBA00009014"/>
    </source>
</evidence>
<keyword evidence="6 11" id="KW-0548">Nucleotidyltransferase</keyword>
<comment type="pathway">
    <text evidence="2 11">Cofactor biosynthesis; NAD(+) biosynthesis; deamido-NAD(+) from nicotinate D-ribonucleotide: step 1/1.</text>
</comment>
<dbReference type="InterPro" id="IPR005248">
    <property type="entry name" value="NadD/NMNAT"/>
</dbReference>
<evidence type="ECO:0000313" key="14">
    <source>
        <dbReference type="Proteomes" id="UP000019591"/>
    </source>
</evidence>
<dbReference type="GO" id="GO:0004515">
    <property type="term" value="F:nicotinate-nucleotide adenylyltransferase activity"/>
    <property type="evidence" value="ECO:0007669"/>
    <property type="project" value="UniProtKB-UniRule"/>
</dbReference>
<dbReference type="NCBIfam" id="TIGR00482">
    <property type="entry name" value="nicotinate (nicotinamide) nucleotide adenylyltransferase"/>
    <property type="match status" value="1"/>
</dbReference>
<evidence type="ECO:0000256" key="10">
    <source>
        <dbReference type="ARBA" id="ARBA00048721"/>
    </source>
</evidence>
<proteinExistence type="inferred from homology"/>
<sequence length="204" mass="23484">MKTGADRIGIMGGTFDPIHNGHLAMAEAVREAFSLDRVLFIPSGKPPHKRRSEIADKQHRYNMTVLATNSNNAFEVSPVEVEREQLSYTVDTLKILKEEYKDSEIFLVMGADALCDIESWSRVDELLKLCRVVGATRPGIDIDEFKREIEKIQRQFNVQILHVHVPSLDISSTDIRERAKRGSSIKYLIPEEVEKYIYKYKLYR</sequence>
<accession>W8TJR4</accession>
<comment type="function">
    <text evidence="1 11">Catalyzes the reversible adenylation of nicotinate mononucleotide (NaMN) to nicotinic acid adenine dinucleotide (NaAD).</text>
</comment>
<evidence type="ECO:0000259" key="12">
    <source>
        <dbReference type="Pfam" id="PF01467"/>
    </source>
</evidence>
<dbReference type="HOGENOM" id="CLU_069765_0_1_9"/>
<dbReference type="PANTHER" id="PTHR39321:SF3">
    <property type="entry name" value="PHOSPHOPANTETHEINE ADENYLYLTRANSFERASE"/>
    <property type="match status" value="1"/>
</dbReference>
<name>W8TJR4_PEPAC</name>
<comment type="catalytic activity">
    <reaction evidence="10 11">
        <text>nicotinate beta-D-ribonucleotide + ATP + H(+) = deamido-NAD(+) + diphosphate</text>
        <dbReference type="Rhea" id="RHEA:22860"/>
        <dbReference type="ChEBI" id="CHEBI:15378"/>
        <dbReference type="ChEBI" id="CHEBI:30616"/>
        <dbReference type="ChEBI" id="CHEBI:33019"/>
        <dbReference type="ChEBI" id="CHEBI:57502"/>
        <dbReference type="ChEBI" id="CHEBI:58437"/>
        <dbReference type="EC" id="2.7.7.18"/>
    </reaction>
</comment>
<keyword evidence="7 11" id="KW-0547">Nucleotide-binding</keyword>
<evidence type="ECO:0000256" key="4">
    <source>
        <dbReference type="ARBA" id="ARBA00022642"/>
    </source>
</evidence>